<dbReference type="InterPro" id="IPR011852">
    <property type="entry name" value="TRAP_TAXI"/>
</dbReference>
<dbReference type="HOGENOM" id="CLU_2511893_0_0_6"/>
<organism evidence="1">
    <name type="scientific">Xenorhabdus bovienii str. oregonense</name>
    <dbReference type="NCBI Taxonomy" id="1398202"/>
    <lineage>
        <taxon>Bacteria</taxon>
        <taxon>Pseudomonadati</taxon>
        <taxon>Pseudomonadota</taxon>
        <taxon>Gammaproteobacteria</taxon>
        <taxon>Enterobacterales</taxon>
        <taxon>Morganellaceae</taxon>
        <taxon>Xenorhabdus</taxon>
    </lineage>
</organism>
<dbReference type="RefSeq" id="WP_071826527.1">
    <property type="nucleotide sequence ID" value="NZ_CAWLUU010000115.1"/>
</dbReference>
<dbReference type="EMBL" id="CBSX010000037">
    <property type="protein sequence ID" value="CDH04653.1"/>
    <property type="molecule type" value="Genomic_DNA"/>
</dbReference>
<sequence>MLPENANKRFLSVATASTGGTYYPMGVGLANIWSNHLKNKHILAMAIPFPPCGMAVLREVPCPPVYPHRQSLICTPAACFPVSSM</sequence>
<evidence type="ECO:0000313" key="1">
    <source>
        <dbReference type="EMBL" id="CDH04653.1"/>
    </source>
</evidence>
<dbReference type="Gene3D" id="3.40.190.10">
    <property type="entry name" value="Periplasmic binding protein-like II"/>
    <property type="match status" value="1"/>
</dbReference>
<protein>
    <submittedName>
        <fullName evidence="1">Uncharacterized protein</fullName>
    </submittedName>
</protein>
<name>A0A077P1X0_XENBV</name>
<dbReference type="Pfam" id="PF16868">
    <property type="entry name" value="NMT1_3"/>
    <property type="match status" value="1"/>
</dbReference>
<gene>
    <name evidence="1" type="ORF">XBO1_1310002</name>
</gene>
<accession>A0A077P1X0</accession>
<dbReference type="Proteomes" id="UP000028483">
    <property type="component" value="Unassembled WGS sequence"/>
</dbReference>
<dbReference type="AlphaFoldDB" id="A0A077P1X0"/>
<reference evidence="1" key="1">
    <citation type="submission" date="2013-07" db="EMBL/GenBank/DDBJ databases">
        <title>Sub-species coevolution in mutualistic symbiosis.</title>
        <authorList>
            <person name="Murfin K."/>
            <person name="Klassen J."/>
            <person name="Lee M."/>
            <person name="Forst S."/>
            <person name="Stock P."/>
            <person name="Goodrich-Blair H."/>
        </authorList>
    </citation>
    <scope>NUCLEOTIDE SEQUENCE [LARGE SCALE GENOMIC DNA]</scope>
    <source>
        <strain evidence="1">Oregonense</strain>
    </source>
</reference>
<comment type="caution">
    <text evidence="1">The sequence shown here is derived from an EMBL/GenBank/DDBJ whole genome shotgun (WGS) entry which is preliminary data.</text>
</comment>
<proteinExistence type="predicted"/>